<evidence type="ECO:0000313" key="3">
    <source>
        <dbReference type="Proteomes" id="UP001238088"/>
    </source>
</evidence>
<keyword evidence="3" id="KW-1185">Reference proteome</keyword>
<dbReference type="SUPFAM" id="SSF50249">
    <property type="entry name" value="Nucleic acid-binding proteins"/>
    <property type="match status" value="1"/>
</dbReference>
<name>A0ABU0AG23_9BACI</name>
<reference evidence="2 3" key="1">
    <citation type="submission" date="2023-07" db="EMBL/GenBank/DDBJ databases">
        <title>Genomic Encyclopedia of Type Strains, Phase IV (KMG-IV): sequencing the most valuable type-strain genomes for metagenomic binning, comparative biology and taxonomic classification.</title>
        <authorList>
            <person name="Goeker M."/>
        </authorList>
    </citation>
    <scope>NUCLEOTIDE SEQUENCE [LARGE SCALE GENOMIC DNA]</scope>
    <source>
        <strain evidence="2 3">DSM 23494</strain>
    </source>
</reference>
<accession>A0ABU0AG23</accession>
<comment type="caution">
    <text evidence="2">The sequence shown here is derived from an EMBL/GenBank/DDBJ whole genome shotgun (WGS) entry which is preliminary data.</text>
</comment>
<feature type="compositionally biased region" description="Low complexity" evidence="1">
    <location>
        <begin position="241"/>
        <end position="296"/>
    </location>
</feature>
<sequence>MYGIYSTVSKKFVFGIRELSKSKARKALENKIGKDSRKWRFEVRKYKNQRRNEQMTSQTNSSRIVTGEVRFSYVNLLKPRENQYGGEPKYSTTILVPKSDTATKARIDAAIEAAKQYGKSKVWNGVIPPVIAIPVYDGDGVKPSDGMPFGEECKGHWVFSASSKLDQPPKIVDVNANPVIDPTEVYSGMYGRIAINFAPYAQAGKKGIGAYISTNVQKTRDGDPLGSSAPAASDDFGGGAPQQQYAPQQPPQQNYGQQQQYQPQQGFGQPQQQQYQAPPQYGQPQQGFGQPQQQPQIDPITGQPINGGVMGI</sequence>
<dbReference type="Proteomes" id="UP001238088">
    <property type="component" value="Unassembled WGS sequence"/>
</dbReference>
<gene>
    <name evidence="2" type="ORF">J2S17_001842</name>
</gene>
<evidence type="ECO:0000256" key="1">
    <source>
        <dbReference type="SAM" id="MobiDB-lite"/>
    </source>
</evidence>
<dbReference type="Pfam" id="PF10991">
    <property type="entry name" value="Enc34_ssDNA-bd"/>
    <property type="match status" value="1"/>
</dbReference>
<protein>
    <recommendedName>
        <fullName evidence="4">DUF2815 family protein</fullName>
    </recommendedName>
</protein>
<dbReference type="Gene3D" id="2.40.50.140">
    <property type="entry name" value="Nucleic acid-binding proteins"/>
    <property type="match status" value="1"/>
</dbReference>
<proteinExistence type="predicted"/>
<dbReference type="EMBL" id="JAUSUB010000006">
    <property type="protein sequence ID" value="MDQ0269970.1"/>
    <property type="molecule type" value="Genomic_DNA"/>
</dbReference>
<dbReference type="RefSeq" id="WP_307473969.1">
    <property type="nucleotide sequence ID" value="NZ_JAUSUB010000006.1"/>
</dbReference>
<evidence type="ECO:0008006" key="4">
    <source>
        <dbReference type="Google" id="ProtNLM"/>
    </source>
</evidence>
<dbReference type="InterPro" id="IPR022595">
    <property type="entry name" value="Enc34_ssDNA-bd"/>
</dbReference>
<dbReference type="InterPro" id="IPR012340">
    <property type="entry name" value="NA-bd_OB-fold"/>
</dbReference>
<organism evidence="2 3">
    <name type="scientific">Cytobacillus purgationiresistens</name>
    <dbReference type="NCBI Taxonomy" id="863449"/>
    <lineage>
        <taxon>Bacteria</taxon>
        <taxon>Bacillati</taxon>
        <taxon>Bacillota</taxon>
        <taxon>Bacilli</taxon>
        <taxon>Bacillales</taxon>
        <taxon>Bacillaceae</taxon>
        <taxon>Cytobacillus</taxon>
    </lineage>
</organism>
<feature type="region of interest" description="Disordered" evidence="1">
    <location>
        <begin position="219"/>
        <end position="312"/>
    </location>
</feature>
<evidence type="ECO:0000313" key="2">
    <source>
        <dbReference type="EMBL" id="MDQ0269970.1"/>
    </source>
</evidence>